<dbReference type="Gene3D" id="2.130.10.10">
    <property type="entry name" value="YVTN repeat-like/Quinoprotein amine dehydrogenase"/>
    <property type="match status" value="2"/>
</dbReference>
<protein>
    <submittedName>
        <fullName evidence="4">Beta-propeller fold lactonase family protein</fullName>
    </submittedName>
</protein>
<keyword evidence="5" id="KW-1185">Reference proteome</keyword>
<dbReference type="SUPFAM" id="SSF75011">
    <property type="entry name" value="3-carboxy-cis,cis-mucoante lactonizing enzyme"/>
    <property type="match status" value="1"/>
</dbReference>
<evidence type="ECO:0000313" key="4">
    <source>
        <dbReference type="EMBL" id="MBS2098410.1"/>
    </source>
</evidence>
<comment type="similarity">
    <text evidence="1">Belongs to the cycloisomerase 2 family.</text>
</comment>
<dbReference type="InterPro" id="IPR026444">
    <property type="entry name" value="Secre_tail"/>
</dbReference>
<dbReference type="InterPro" id="IPR050282">
    <property type="entry name" value="Cycloisomerase_2"/>
</dbReference>
<dbReference type="Proteomes" id="UP000708576">
    <property type="component" value="Unassembled WGS sequence"/>
</dbReference>
<dbReference type="InterPro" id="IPR015943">
    <property type="entry name" value="WD40/YVTN_repeat-like_dom_sf"/>
</dbReference>
<evidence type="ECO:0000259" key="3">
    <source>
        <dbReference type="Pfam" id="PF18962"/>
    </source>
</evidence>
<proteinExistence type="inferred from homology"/>
<evidence type="ECO:0000256" key="2">
    <source>
        <dbReference type="ARBA" id="ARBA00022526"/>
    </source>
</evidence>
<comment type="caution">
    <text evidence="4">The sequence shown here is derived from an EMBL/GenBank/DDBJ whole genome shotgun (WGS) entry which is preliminary data.</text>
</comment>
<feature type="domain" description="Secretion system C-terminal sorting" evidence="3">
    <location>
        <begin position="606"/>
        <end position="666"/>
    </location>
</feature>
<reference evidence="4 5" key="1">
    <citation type="journal article" date="2015" name="Int. J. Syst. Evol. Microbiol.">
        <title>Carboxylicivirga linearis sp. nov., isolated from a sea cucumber culture pond.</title>
        <authorList>
            <person name="Wang F.Q."/>
            <person name="Zhou Y.X."/>
            <person name="Lin X.Z."/>
            <person name="Chen G.J."/>
            <person name="Du Z.J."/>
        </authorList>
    </citation>
    <scope>NUCLEOTIDE SEQUENCE [LARGE SCALE GENOMIC DNA]</scope>
    <source>
        <strain evidence="4 5">FB218</strain>
    </source>
</reference>
<sequence length="681" mass="76808">MKNFILFLFFIMVNKMSFGQVKYSNSFIDVNIEASLELFGTGDIFIPQNGKYLYAFSDYKILKYNIDSNTGLATSVTTFPDKLGDPDSSMGTAKVIAYTSDDKYLFIADKVNNMMNVFAIDDNTGGCVYIETISNSGEISINSPESLTISKDNKYLYLMSNDDDQITIFEISDTGNLVHVGNNNHHLLSDVSRIDVTPDNKYIYATSAFGDKIYVYSLNNTNGDLNYYSQIARDEESGILIDGIRDIAFDKKGYVYIITSNDGTLVTFKSNTDYGDLIHYKTFINGVNNVIGLEQPMSITIDSNQGDIYVSSANNSPYINRFYWDKVDNLVYSRQYSEDVSEYYISDIKISNDSRFLYGGMYSNTICSFFELGAFLNVGEDIGACDGDTVRVSPDLIFDNYHWSDGSKDSSLLVTESTQVYLDVTDEFGRMGTDTITVTFHEIPEIELGNDTILYYSDTLSIEIDDIYTSYLWNTNETSYQTDIAADLTKEDTIVSVIVTNEYGCWASDSINIDFTYPEINLGSDTTIYVGDTIVLSIEDIYESYLWSTGETSNQISIVADSIHTDTTVFVSVEGVFNWYSTDTIVIQYNIDDAINTLSEFNNIVLFPNPFTSILNLRNIDNAKISRVMLVDVTGKIVYVDNKEMRSDVEYNFSNLEKGLYFMIIHLPNKVLTYSVLKKSQ</sequence>
<dbReference type="RefSeq" id="WP_212215656.1">
    <property type="nucleotide sequence ID" value="NZ_JAGUCO010000005.1"/>
</dbReference>
<dbReference type="NCBIfam" id="TIGR04183">
    <property type="entry name" value="Por_Secre_tail"/>
    <property type="match status" value="1"/>
</dbReference>
<dbReference type="Pfam" id="PF10282">
    <property type="entry name" value="Lactonase"/>
    <property type="match status" value="2"/>
</dbReference>
<evidence type="ECO:0000256" key="1">
    <source>
        <dbReference type="ARBA" id="ARBA00005564"/>
    </source>
</evidence>
<dbReference type="PANTHER" id="PTHR30344">
    <property type="entry name" value="6-PHOSPHOGLUCONOLACTONASE-RELATED"/>
    <property type="match status" value="1"/>
</dbReference>
<keyword evidence="2" id="KW-0313">Glucose metabolism</keyword>
<keyword evidence="2" id="KW-0119">Carbohydrate metabolism</keyword>
<gene>
    <name evidence="4" type="ORF">KEM10_08975</name>
</gene>
<dbReference type="PANTHER" id="PTHR30344:SF1">
    <property type="entry name" value="6-PHOSPHOGLUCONOLACTONASE"/>
    <property type="match status" value="1"/>
</dbReference>
<dbReference type="EMBL" id="JAGUCO010000005">
    <property type="protein sequence ID" value="MBS2098410.1"/>
    <property type="molecule type" value="Genomic_DNA"/>
</dbReference>
<organism evidence="4 5">
    <name type="scientific">Carboxylicivirga linearis</name>
    <dbReference type="NCBI Taxonomy" id="1628157"/>
    <lineage>
        <taxon>Bacteria</taxon>
        <taxon>Pseudomonadati</taxon>
        <taxon>Bacteroidota</taxon>
        <taxon>Bacteroidia</taxon>
        <taxon>Marinilabiliales</taxon>
        <taxon>Marinilabiliaceae</taxon>
        <taxon>Carboxylicivirga</taxon>
    </lineage>
</organism>
<dbReference type="InterPro" id="IPR019405">
    <property type="entry name" value="Lactonase_7-beta_prop"/>
</dbReference>
<evidence type="ECO:0000313" key="5">
    <source>
        <dbReference type="Proteomes" id="UP000708576"/>
    </source>
</evidence>
<dbReference type="Pfam" id="PF18962">
    <property type="entry name" value="Por_Secre_tail"/>
    <property type="match status" value="1"/>
</dbReference>
<accession>A0ABS5JU25</accession>
<name>A0ABS5JU25_9BACT</name>